<keyword evidence="3" id="KW-1185">Reference proteome</keyword>
<feature type="chain" id="PRO_5035254731" evidence="1">
    <location>
        <begin position="25"/>
        <end position="222"/>
    </location>
</feature>
<gene>
    <name evidence="2" type="ORF">AFUS01_LOCUS43430</name>
</gene>
<accession>A0A8J2M8I1</accession>
<organism evidence="2 3">
    <name type="scientific">Allacma fusca</name>
    <dbReference type="NCBI Taxonomy" id="39272"/>
    <lineage>
        <taxon>Eukaryota</taxon>
        <taxon>Metazoa</taxon>
        <taxon>Ecdysozoa</taxon>
        <taxon>Arthropoda</taxon>
        <taxon>Hexapoda</taxon>
        <taxon>Collembola</taxon>
        <taxon>Symphypleona</taxon>
        <taxon>Sminthuridae</taxon>
        <taxon>Allacma</taxon>
    </lineage>
</organism>
<evidence type="ECO:0000313" key="3">
    <source>
        <dbReference type="Proteomes" id="UP000708208"/>
    </source>
</evidence>
<feature type="signal peptide" evidence="1">
    <location>
        <begin position="1"/>
        <end position="24"/>
    </location>
</feature>
<dbReference type="Proteomes" id="UP000708208">
    <property type="component" value="Unassembled WGS sequence"/>
</dbReference>
<name>A0A8J2M8I1_9HEXA</name>
<dbReference type="OrthoDB" id="6418606at2759"/>
<proteinExistence type="predicted"/>
<dbReference type="EMBL" id="CAJVCH010570042">
    <property type="protein sequence ID" value="CAG7833855.1"/>
    <property type="molecule type" value="Genomic_DNA"/>
</dbReference>
<evidence type="ECO:0000313" key="2">
    <source>
        <dbReference type="EMBL" id="CAG7833855.1"/>
    </source>
</evidence>
<evidence type="ECO:0000256" key="1">
    <source>
        <dbReference type="SAM" id="SignalP"/>
    </source>
</evidence>
<dbReference type="AlphaFoldDB" id="A0A8J2M8I1"/>
<comment type="caution">
    <text evidence="2">The sequence shown here is derived from an EMBL/GenBank/DDBJ whole genome shotgun (WGS) entry which is preliminary data.</text>
</comment>
<reference evidence="2" key="1">
    <citation type="submission" date="2021-06" db="EMBL/GenBank/DDBJ databases">
        <authorList>
            <person name="Hodson N. C."/>
            <person name="Mongue J. A."/>
            <person name="Jaron S. K."/>
        </authorList>
    </citation>
    <scope>NUCLEOTIDE SEQUENCE</scope>
</reference>
<sequence length="222" mass="25398">MKVETASFPLLLVLFICKSSLVASVEHAQQPSQGSESEEDQRKENAAARDLMRYFFVAFHNNYPNMNHYGRNTMGIPFRPARRIGSEFLGKRSERPNFEDHQSEMAEAKRALGSEFLGKRRLGSEFLGKRSEGYLNDLNEMSWPRPNQLYDQKADKRALGSEFLGKRRQNLWDWSWKRGLGSEFLGKRVLGSEFLGKRDHAGLDLMRQELETAGPALVVSPN</sequence>
<protein>
    <submittedName>
        <fullName evidence="2">Uncharacterized protein</fullName>
    </submittedName>
</protein>
<keyword evidence="1" id="KW-0732">Signal</keyword>